<reference evidence="2" key="1">
    <citation type="submission" date="2020-10" db="EMBL/GenBank/DDBJ databases">
        <title>Feather gene expression reveals the developmental basis of iridescence in African starlings.</title>
        <authorList>
            <person name="Rubenstein D.R."/>
        </authorList>
    </citation>
    <scope>NUCLEOTIDE SEQUENCE</scope>
    <source>
        <strain evidence="2">SS15</strain>
        <tissue evidence="2">Liver</tissue>
    </source>
</reference>
<comment type="caution">
    <text evidence="2">The sequence shown here is derived from an EMBL/GenBank/DDBJ whole genome shotgun (WGS) entry which is preliminary data.</text>
</comment>
<accession>A0A835NDG6</accession>
<feature type="region of interest" description="Disordered" evidence="1">
    <location>
        <begin position="85"/>
        <end position="128"/>
    </location>
</feature>
<evidence type="ECO:0000313" key="2">
    <source>
        <dbReference type="EMBL" id="KAG0113076.1"/>
    </source>
</evidence>
<dbReference type="AlphaFoldDB" id="A0A835NDG6"/>
<evidence type="ECO:0000256" key="1">
    <source>
        <dbReference type="SAM" id="MobiDB-lite"/>
    </source>
</evidence>
<dbReference type="EMBL" id="JADDUC010000569">
    <property type="protein sequence ID" value="KAG0113076.1"/>
    <property type="molecule type" value="Genomic_DNA"/>
</dbReference>
<sequence>VGIRHRGQRVPDEKVGNGNWELLSQEFLEWVGKEPPERILIPDFLPMDTEPKGFGICRARKESSVTPGIIPLSVGCEENQFRLFPEPEEPFPTETPGRGPETPETAASQHRRNGGVGFPFPEIPFPSH</sequence>
<proteinExistence type="predicted"/>
<gene>
    <name evidence="3" type="ORF">IHE44_0012736</name>
    <name evidence="2" type="ORF">IHE44_011920</name>
</gene>
<reference evidence="3 4" key="2">
    <citation type="journal article" date="2021" name="J. Hered.">
        <title>Feather Gene Expression Elucidates the Developmental Basis of Plumage Iridescence in African Starlings.</title>
        <authorList>
            <person name="Rubenstein D.R."/>
            <person name="Corvelo A."/>
            <person name="MacManes M.D."/>
            <person name="Maia R."/>
            <person name="Narzisi G."/>
            <person name="Rousaki A."/>
            <person name="Vandenabeele P."/>
            <person name="Shawkey M.D."/>
            <person name="Solomon J."/>
        </authorList>
    </citation>
    <scope>NUCLEOTIDE SEQUENCE [LARGE SCALE GENOMIC DNA]</scope>
    <source>
        <strain evidence="3">SS15</strain>
    </source>
</reference>
<dbReference type="Proteomes" id="UP000618051">
    <property type="component" value="Unassembled WGS sequence"/>
</dbReference>
<protein>
    <submittedName>
        <fullName evidence="2">Uncharacterized protein</fullName>
    </submittedName>
</protein>
<feature type="compositionally biased region" description="Low complexity" evidence="1">
    <location>
        <begin position="92"/>
        <end position="105"/>
    </location>
</feature>
<evidence type="ECO:0000313" key="4">
    <source>
        <dbReference type="Proteomes" id="UP000618051"/>
    </source>
</evidence>
<name>A0A835NDG6_9PASS</name>
<evidence type="ECO:0000313" key="3">
    <source>
        <dbReference type="EMBL" id="KAI1229557.1"/>
    </source>
</evidence>
<dbReference type="EMBL" id="JADDUC020000051">
    <property type="protein sequence ID" value="KAI1229557.1"/>
    <property type="molecule type" value="Genomic_DNA"/>
</dbReference>
<feature type="non-terminal residue" evidence="2">
    <location>
        <position position="1"/>
    </location>
</feature>
<organism evidence="2">
    <name type="scientific">Lamprotornis superbus</name>
    <dbReference type="NCBI Taxonomy" id="245042"/>
    <lineage>
        <taxon>Eukaryota</taxon>
        <taxon>Metazoa</taxon>
        <taxon>Chordata</taxon>
        <taxon>Craniata</taxon>
        <taxon>Vertebrata</taxon>
        <taxon>Euteleostomi</taxon>
        <taxon>Archelosauria</taxon>
        <taxon>Archosauria</taxon>
        <taxon>Dinosauria</taxon>
        <taxon>Saurischia</taxon>
        <taxon>Theropoda</taxon>
        <taxon>Coelurosauria</taxon>
        <taxon>Aves</taxon>
        <taxon>Neognathae</taxon>
        <taxon>Neoaves</taxon>
        <taxon>Telluraves</taxon>
        <taxon>Australaves</taxon>
        <taxon>Passeriformes</taxon>
        <taxon>Sturnidae</taxon>
        <taxon>Lamprotornis</taxon>
    </lineage>
</organism>
<keyword evidence="4" id="KW-1185">Reference proteome</keyword>
<reference evidence="3" key="3">
    <citation type="submission" date="2022-01" db="EMBL/GenBank/DDBJ databases">
        <authorList>
            <person name="Rubenstein D.R."/>
        </authorList>
    </citation>
    <scope>NUCLEOTIDE SEQUENCE</scope>
    <source>
        <strain evidence="3">SS15</strain>
        <tissue evidence="3">Liver</tissue>
    </source>
</reference>